<name>D5GAX5_TUBMM</name>
<dbReference type="AlphaFoldDB" id="D5GAX5"/>
<dbReference type="GeneID" id="9187836"/>
<dbReference type="HOGENOM" id="CLU_2348207_0_0_1"/>
<organism evidence="1 2">
    <name type="scientific">Tuber melanosporum (strain Mel28)</name>
    <name type="common">Perigord black truffle</name>
    <dbReference type="NCBI Taxonomy" id="656061"/>
    <lineage>
        <taxon>Eukaryota</taxon>
        <taxon>Fungi</taxon>
        <taxon>Dikarya</taxon>
        <taxon>Ascomycota</taxon>
        <taxon>Pezizomycotina</taxon>
        <taxon>Pezizomycetes</taxon>
        <taxon>Pezizales</taxon>
        <taxon>Tuberaceae</taxon>
        <taxon>Tuber</taxon>
    </lineage>
</organism>
<evidence type="ECO:0000313" key="1">
    <source>
        <dbReference type="EMBL" id="CAZ81668.1"/>
    </source>
</evidence>
<protein>
    <submittedName>
        <fullName evidence="1">(Perigord truffle) hypothetical protein</fullName>
    </submittedName>
</protein>
<sequence length="97" mass="11179">MKANSYKGEGFQILCLTLSIQLFAKSRVILLEDFLAQTKAFTSVNSPSIQNFKDSFVLDKNVREAADYMRHLIKKSFRSYSTIQYDSFQHLTNGIPY</sequence>
<keyword evidence="2" id="KW-1185">Reference proteome</keyword>
<dbReference type="STRING" id="656061.D5GAX5"/>
<reference evidence="1 2" key="1">
    <citation type="journal article" date="2010" name="Nature">
        <title>Perigord black truffle genome uncovers evolutionary origins and mechanisms of symbiosis.</title>
        <authorList>
            <person name="Martin F."/>
            <person name="Kohler A."/>
            <person name="Murat C."/>
            <person name="Balestrini R."/>
            <person name="Coutinho P.M."/>
            <person name="Jaillon O."/>
            <person name="Montanini B."/>
            <person name="Morin E."/>
            <person name="Noel B."/>
            <person name="Percudani R."/>
            <person name="Porcel B."/>
            <person name="Rubini A."/>
            <person name="Amicucci A."/>
            <person name="Amselem J."/>
            <person name="Anthouard V."/>
            <person name="Arcioni S."/>
            <person name="Artiguenave F."/>
            <person name="Aury J.M."/>
            <person name="Ballario P."/>
            <person name="Bolchi A."/>
            <person name="Brenna A."/>
            <person name="Brun A."/>
            <person name="Buee M."/>
            <person name="Cantarel B."/>
            <person name="Chevalier G."/>
            <person name="Couloux A."/>
            <person name="Da Silva C."/>
            <person name="Denoeud F."/>
            <person name="Duplessis S."/>
            <person name="Ghignone S."/>
            <person name="Hilselberger B."/>
            <person name="Iotti M."/>
            <person name="Marcais B."/>
            <person name="Mello A."/>
            <person name="Miranda M."/>
            <person name="Pacioni G."/>
            <person name="Quesneville H."/>
            <person name="Riccioni C."/>
            <person name="Ruotolo R."/>
            <person name="Splivallo R."/>
            <person name="Stocchi V."/>
            <person name="Tisserant E."/>
            <person name="Viscomi A.R."/>
            <person name="Zambonelli A."/>
            <person name="Zampieri E."/>
            <person name="Henrissat B."/>
            <person name="Lebrun M.H."/>
            <person name="Paolocci F."/>
            <person name="Bonfante P."/>
            <person name="Ottonello S."/>
            <person name="Wincker P."/>
        </authorList>
    </citation>
    <scope>NUCLEOTIDE SEQUENCE [LARGE SCALE GENOMIC DNA]</scope>
    <source>
        <strain evidence="1 2">Mel28</strain>
    </source>
</reference>
<dbReference type="RefSeq" id="XP_002837477.1">
    <property type="nucleotide sequence ID" value="XM_002837431.1"/>
</dbReference>
<accession>D5GAX5</accession>
<dbReference type="Proteomes" id="UP000006911">
    <property type="component" value="Unassembled WGS sequence"/>
</dbReference>
<dbReference type="InParanoid" id="D5GAX5"/>
<dbReference type="EMBL" id="FN430086">
    <property type="protein sequence ID" value="CAZ81668.1"/>
    <property type="molecule type" value="Genomic_DNA"/>
</dbReference>
<gene>
    <name evidence="1" type="ORF">GSTUM_00005347001</name>
</gene>
<dbReference type="Gene3D" id="1.10.1070.11">
    <property type="entry name" value="Phosphatidylinositol 3-/4-kinase, catalytic domain"/>
    <property type="match status" value="1"/>
</dbReference>
<evidence type="ECO:0000313" key="2">
    <source>
        <dbReference type="Proteomes" id="UP000006911"/>
    </source>
</evidence>
<dbReference type="KEGG" id="tml:GSTUM_00005347001"/>
<dbReference type="InterPro" id="IPR036940">
    <property type="entry name" value="PI3/4_kinase_cat_sf"/>
</dbReference>
<proteinExistence type="predicted"/>